<name>A0AAV7WUY1_PLEWA</name>
<dbReference type="AlphaFoldDB" id="A0AAV7WUY1"/>
<dbReference type="EMBL" id="JANPWB010000001">
    <property type="protein sequence ID" value="KAJ1216595.1"/>
    <property type="molecule type" value="Genomic_DNA"/>
</dbReference>
<accession>A0AAV7WUY1</accession>
<protein>
    <submittedName>
        <fullName evidence="1">Uncharacterized protein</fullName>
    </submittedName>
</protein>
<gene>
    <name evidence="1" type="ORF">NDU88_004196</name>
</gene>
<comment type="caution">
    <text evidence="1">The sequence shown here is derived from an EMBL/GenBank/DDBJ whole genome shotgun (WGS) entry which is preliminary data.</text>
</comment>
<evidence type="ECO:0000313" key="2">
    <source>
        <dbReference type="Proteomes" id="UP001066276"/>
    </source>
</evidence>
<keyword evidence="2" id="KW-1185">Reference proteome</keyword>
<sequence>MAAAQLRALALKAVGRLRTLALKAAGWLTTVETMEFVPTRLRLLAPIGKAALLLECGRLLHVLPPHGSCSRLGFHESEWSHTALRFSSTPLVSRSQPPTTITLNAQVEQQQNCGISEVGSQGSKWK</sequence>
<organism evidence="1 2">
    <name type="scientific">Pleurodeles waltl</name>
    <name type="common">Iberian ribbed newt</name>
    <dbReference type="NCBI Taxonomy" id="8319"/>
    <lineage>
        <taxon>Eukaryota</taxon>
        <taxon>Metazoa</taxon>
        <taxon>Chordata</taxon>
        <taxon>Craniata</taxon>
        <taxon>Vertebrata</taxon>
        <taxon>Euteleostomi</taxon>
        <taxon>Amphibia</taxon>
        <taxon>Batrachia</taxon>
        <taxon>Caudata</taxon>
        <taxon>Salamandroidea</taxon>
        <taxon>Salamandridae</taxon>
        <taxon>Pleurodelinae</taxon>
        <taxon>Pleurodeles</taxon>
    </lineage>
</organism>
<dbReference type="Proteomes" id="UP001066276">
    <property type="component" value="Chromosome 1_1"/>
</dbReference>
<reference evidence="1" key="1">
    <citation type="journal article" date="2022" name="bioRxiv">
        <title>Sequencing and chromosome-scale assembly of the giantPleurodeles waltlgenome.</title>
        <authorList>
            <person name="Brown T."/>
            <person name="Elewa A."/>
            <person name="Iarovenko S."/>
            <person name="Subramanian E."/>
            <person name="Araus A.J."/>
            <person name="Petzold A."/>
            <person name="Susuki M."/>
            <person name="Suzuki K.-i.T."/>
            <person name="Hayashi T."/>
            <person name="Toyoda A."/>
            <person name="Oliveira C."/>
            <person name="Osipova E."/>
            <person name="Leigh N.D."/>
            <person name="Simon A."/>
            <person name="Yun M.H."/>
        </authorList>
    </citation>
    <scope>NUCLEOTIDE SEQUENCE</scope>
    <source>
        <strain evidence="1">20211129_DDA</strain>
        <tissue evidence="1">Liver</tissue>
    </source>
</reference>
<evidence type="ECO:0000313" key="1">
    <source>
        <dbReference type="EMBL" id="KAJ1216595.1"/>
    </source>
</evidence>
<proteinExistence type="predicted"/>